<evidence type="ECO:0000256" key="6">
    <source>
        <dbReference type="ARBA" id="ARBA00018193"/>
    </source>
</evidence>
<dbReference type="SUPFAM" id="SSF48179">
    <property type="entry name" value="6-phosphogluconate dehydrogenase C-terminal domain-like"/>
    <property type="match status" value="1"/>
</dbReference>
<dbReference type="InterPro" id="IPR006184">
    <property type="entry name" value="6PGdom_BS"/>
</dbReference>
<organism evidence="14 15">
    <name type="scientific">Bacteroides sedimenti</name>
    <dbReference type="NCBI Taxonomy" id="2136147"/>
    <lineage>
        <taxon>Bacteria</taxon>
        <taxon>Pseudomonadati</taxon>
        <taxon>Bacteroidota</taxon>
        <taxon>Bacteroidia</taxon>
        <taxon>Bacteroidales</taxon>
        <taxon>Bacteroidaceae</taxon>
        <taxon>Bacteroides</taxon>
    </lineage>
</organism>
<dbReference type="InterPro" id="IPR006114">
    <property type="entry name" value="6PGDH_C"/>
</dbReference>
<dbReference type="NCBIfam" id="TIGR00873">
    <property type="entry name" value="gnd"/>
    <property type="match status" value="1"/>
</dbReference>
<dbReference type="Gene3D" id="3.40.50.720">
    <property type="entry name" value="NAD(P)-binding Rossmann-like Domain"/>
    <property type="match status" value="1"/>
</dbReference>
<sequence>MKKSDIGIIGLAVMGENLTLNLESKGWLVSVYNRTVAGVEEGVVDRFTSGRAKDKNIVGFNQLGEFVNSLQAPRKIMMMVRAGTPVDELIEQLIPLLSAGDILIDGGNSNYKDTERRVEQLEKKGFYFIGAGVSGGEEGALNGASIMPGGSVDAWRDVRPILQSIAAKAEDGAPCCEWIGGGGSGHFVKMIHNGIEYGDMQLISEAYFIMKALLESSNDEMADCFSHWNEGKLKSYLIEITSHILKYKDADGSYVIDKILDVAGQKGTGKWTVINALELGMPLNLIATAVFERTISAWKEIRIEAAQAFNREAPKKTYVTEQLLVEVENSLYASKLVSYAQGFSVLKQASEEFGWMLDLAAIARLWRGGCIIRSAFLNNIAKAFEEDPQLFSLLLAPYFKDEILNALPYWKKLVSVAVREELPVPAVSSALNYFYSLTASWLPANLIQAQRDYFGAHTFERIDLPRGVYVHTNWKGDGENTKSGSYNA</sequence>
<keyword evidence="15" id="KW-1185">Reference proteome</keyword>
<dbReference type="SUPFAM" id="SSF51735">
    <property type="entry name" value="NAD(P)-binding Rossmann-fold domains"/>
    <property type="match status" value="1"/>
</dbReference>
<comment type="pathway">
    <text evidence="2 11 12">Carbohydrate degradation; pentose phosphate pathway; D-ribulose 5-phosphate from D-glucose 6-phosphate (oxidative stage): step 3/3.</text>
</comment>
<dbReference type="PROSITE" id="PS00461">
    <property type="entry name" value="6PGD"/>
    <property type="match status" value="1"/>
</dbReference>
<dbReference type="Gene3D" id="1.20.5.320">
    <property type="entry name" value="6-Phosphogluconate Dehydrogenase, domain 3"/>
    <property type="match status" value="1"/>
</dbReference>
<dbReference type="NCBIfam" id="NF006765">
    <property type="entry name" value="PRK09287.1"/>
    <property type="match status" value="1"/>
</dbReference>
<evidence type="ECO:0000256" key="12">
    <source>
        <dbReference type="RuleBase" id="RU000485"/>
    </source>
</evidence>
<comment type="function">
    <text evidence="1 11">Catalyzes the oxidative decarboxylation of 6-phosphogluconate to ribulose 5-phosphate and CO(2), with concomitant reduction of NADP to NADPH.</text>
</comment>
<keyword evidence="7 11" id="KW-0560">Oxidoreductase</keyword>
<dbReference type="InterPro" id="IPR006183">
    <property type="entry name" value="Pgluconate_DH"/>
</dbReference>
<dbReference type="InterPro" id="IPR013328">
    <property type="entry name" value="6PGD_dom2"/>
</dbReference>
<evidence type="ECO:0000256" key="7">
    <source>
        <dbReference type="ARBA" id="ARBA00023002"/>
    </source>
</evidence>
<dbReference type="RefSeq" id="WP_353333321.1">
    <property type="nucleotide sequence ID" value="NZ_AP028055.1"/>
</dbReference>
<feature type="domain" description="6-phosphogluconate dehydrogenase C-terminal" evidence="13">
    <location>
        <begin position="185"/>
        <end position="475"/>
    </location>
</feature>
<gene>
    <name evidence="14" type="ORF">BSYN_06760</name>
</gene>
<comment type="catalytic activity">
    <reaction evidence="10 11 12">
        <text>6-phospho-D-gluconate + NADP(+) = D-ribulose 5-phosphate + CO2 + NADPH</text>
        <dbReference type="Rhea" id="RHEA:10116"/>
        <dbReference type="ChEBI" id="CHEBI:16526"/>
        <dbReference type="ChEBI" id="CHEBI:57783"/>
        <dbReference type="ChEBI" id="CHEBI:58121"/>
        <dbReference type="ChEBI" id="CHEBI:58349"/>
        <dbReference type="ChEBI" id="CHEBI:58759"/>
        <dbReference type="EC" id="1.1.1.44"/>
    </reaction>
</comment>
<evidence type="ECO:0000256" key="10">
    <source>
        <dbReference type="ARBA" id="ARBA00048640"/>
    </source>
</evidence>
<dbReference type="InterPro" id="IPR008927">
    <property type="entry name" value="6-PGluconate_DH-like_C_sf"/>
</dbReference>
<comment type="subunit">
    <text evidence="4 11">Homodimer.</text>
</comment>
<evidence type="ECO:0000256" key="2">
    <source>
        <dbReference type="ARBA" id="ARBA00004874"/>
    </source>
</evidence>
<comment type="similarity">
    <text evidence="3 11 12">Belongs to the 6-phosphogluconate dehydrogenase family.</text>
</comment>
<dbReference type="PRINTS" id="PR00076">
    <property type="entry name" value="6PGDHDRGNASE"/>
</dbReference>
<evidence type="ECO:0000313" key="14">
    <source>
        <dbReference type="EMBL" id="BEG98411.1"/>
    </source>
</evidence>
<dbReference type="Gene3D" id="1.10.1040.10">
    <property type="entry name" value="N-(1-d-carboxylethyl)-l-norvaline Dehydrogenase, domain 2"/>
    <property type="match status" value="1"/>
</dbReference>
<keyword evidence="11 12" id="KW-0521">NADP</keyword>
<dbReference type="EMBL" id="AP028055">
    <property type="protein sequence ID" value="BEG98411.1"/>
    <property type="molecule type" value="Genomic_DNA"/>
</dbReference>
<accession>A0ABM8IDQ3</accession>
<dbReference type="Proteomes" id="UP001496674">
    <property type="component" value="Chromosome"/>
</dbReference>
<evidence type="ECO:0000256" key="5">
    <source>
        <dbReference type="ARBA" id="ARBA00013011"/>
    </source>
</evidence>
<evidence type="ECO:0000256" key="1">
    <source>
        <dbReference type="ARBA" id="ARBA00002526"/>
    </source>
</evidence>
<keyword evidence="9 11" id="KW-0570">Pentose shunt</keyword>
<dbReference type="SMART" id="SM01350">
    <property type="entry name" value="6PGD"/>
    <property type="match status" value="1"/>
</dbReference>
<proteinExistence type="inferred from homology"/>
<evidence type="ECO:0000256" key="11">
    <source>
        <dbReference type="PIRNR" id="PIRNR000109"/>
    </source>
</evidence>
<dbReference type="Pfam" id="PF00393">
    <property type="entry name" value="6PGD"/>
    <property type="match status" value="1"/>
</dbReference>
<dbReference type="PANTHER" id="PTHR11811">
    <property type="entry name" value="6-PHOSPHOGLUCONATE DEHYDROGENASE"/>
    <property type="match status" value="1"/>
</dbReference>
<evidence type="ECO:0000313" key="15">
    <source>
        <dbReference type="Proteomes" id="UP001496674"/>
    </source>
</evidence>
<dbReference type="InterPro" id="IPR036291">
    <property type="entry name" value="NAD(P)-bd_dom_sf"/>
</dbReference>
<evidence type="ECO:0000256" key="9">
    <source>
        <dbReference type="ARBA" id="ARBA00023126"/>
    </source>
</evidence>
<dbReference type="PIRSF" id="PIRSF000109">
    <property type="entry name" value="6PGD"/>
    <property type="match status" value="1"/>
</dbReference>
<evidence type="ECO:0000256" key="4">
    <source>
        <dbReference type="ARBA" id="ARBA00011738"/>
    </source>
</evidence>
<evidence type="ECO:0000256" key="8">
    <source>
        <dbReference type="ARBA" id="ARBA00023064"/>
    </source>
</evidence>
<protein>
    <recommendedName>
        <fullName evidence="6 11">6-phosphogluconate dehydrogenase, decarboxylating</fullName>
        <ecNumber evidence="5 11">1.1.1.44</ecNumber>
    </recommendedName>
</protein>
<dbReference type="InterPro" id="IPR006113">
    <property type="entry name" value="6PGDH_Gnd/GntZ"/>
</dbReference>
<dbReference type="Pfam" id="PF03446">
    <property type="entry name" value="NAD_binding_2"/>
    <property type="match status" value="1"/>
</dbReference>
<name>A0ABM8IDQ3_9BACE</name>
<dbReference type="InterPro" id="IPR006115">
    <property type="entry name" value="6PGDH_NADP-bd"/>
</dbReference>
<evidence type="ECO:0000256" key="3">
    <source>
        <dbReference type="ARBA" id="ARBA00008419"/>
    </source>
</evidence>
<keyword evidence="8 12" id="KW-0311">Gluconate utilization</keyword>
<evidence type="ECO:0000259" key="13">
    <source>
        <dbReference type="SMART" id="SM01350"/>
    </source>
</evidence>
<dbReference type="EC" id="1.1.1.44" evidence="5 11"/>
<reference evidence="14 15" key="1">
    <citation type="submission" date="2023-04" db="EMBL/GenBank/DDBJ databases">
        <title>Draft genome sequence of acteroides sedimenti strain YN3PY1.</title>
        <authorList>
            <person name="Yoshida N."/>
        </authorList>
    </citation>
    <scope>NUCLEOTIDE SEQUENCE [LARGE SCALE GENOMIC DNA]</scope>
    <source>
        <strain evidence="14 15">YN3PY1</strain>
    </source>
</reference>